<comment type="similarity">
    <text evidence="2">Belongs to the glycosyl hydrolase 29 family.</text>
</comment>
<dbReference type="Pfam" id="PF01120">
    <property type="entry name" value="Alpha_L_fucos"/>
    <property type="match status" value="1"/>
</dbReference>
<evidence type="ECO:0000256" key="1">
    <source>
        <dbReference type="ARBA" id="ARBA00004071"/>
    </source>
</evidence>
<dbReference type="PRINTS" id="PR00741">
    <property type="entry name" value="GLHYDRLASE29"/>
</dbReference>
<evidence type="ECO:0000259" key="7">
    <source>
        <dbReference type="Pfam" id="PF01120"/>
    </source>
</evidence>
<protein>
    <recommendedName>
        <fullName evidence="3">alpha-L-fucosidase</fullName>
        <ecNumber evidence="3">3.2.1.51</ecNumber>
    </recommendedName>
</protein>
<dbReference type="GO" id="GO:0016139">
    <property type="term" value="P:glycoside catabolic process"/>
    <property type="evidence" value="ECO:0007669"/>
    <property type="project" value="TreeGrafter"/>
</dbReference>
<keyword evidence="6" id="KW-0326">Glycosidase</keyword>
<evidence type="ECO:0000313" key="8">
    <source>
        <dbReference type="EMBL" id="NEW04768.1"/>
    </source>
</evidence>
<dbReference type="EMBL" id="JAAIKC010000001">
    <property type="protein sequence ID" value="NEW04768.1"/>
    <property type="molecule type" value="Genomic_DNA"/>
</dbReference>
<evidence type="ECO:0000256" key="6">
    <source>
        <dbReference type="ARBA" id="ARBA00023295"/>
    </source>
</evidence>
<dbReference type="InterPro" id="IPR016286">
    <property type="entry name" value="FUC_metazoa-typ"/>
</dbReference>
<evidence type="ECO:0000256" key="5">
    <source>
        <dbReference type="ARBA" id="ARBA00022801"/>
    </source>
</evidence>
<feature type="domain" description="Glycoside hydrolase family 29 N-terminal" evidence="7">
    <location>
        <begin position="13"/>
        <end position="306"/>
    </location>
</feature>
<name>A0A6G3ZRV5_9BACL</name>
<dbReference type="AlphaFoldDB" id="A0A6G3ZRV5"/>
<organism evidence="8">
    <name type="scientific">Paenibacillus sp. SYP-B3998</name>
    <dbReference type="NCBI Taxonomy" id="2678564"/>
    <lineage>
        <taxon>Bacteria</taxon>
        <taxon>Bacillati</taxon>
        <taxon>Bacillota</taxon>
        <taxon>Bacilli</taxon>
        <taxon>Bacillales</taxon>
        <taxon>Paenibacillaceae</taxon>
        <taxon>Paenibacillus</taxon>
    </lineage>
</organism>
<dbReference type="EC" id="3.2.1.51" evidence="3"/>
<dbReference type="SUPFAM" id="SSF51445">
    <property type="entry name" value="(Trans)glycosidases"/>
    <property type="match status" value="1"/>
</dbReference>
<dbReference type="GO" id="GO:0006004">
    <property type="term" value="P:fucose metabolic process"/>
    <property type="evidence" value="ECO:0007669"/>
    <property type="project" value="InterPro"/>
</dbReference>
<keyword evidence="5" id="KW-0378">Hydrolase</keyword>
<evidence type="ECO:0000256" key="4">
    <source>
        <dbReference type="ARBA" id="ARBA00022729"/>
    </source>
</evidence>
<evidence type="ECO:0000256" key="3">
    <source>
        <dbReference type="ARBA" id="ARBA00012662"/>
    </source>
</evidence>
<reference evidence="8" key="1">
    <citation type="submission" date="2020-02" db="EMBL/GenBank/DDBJ databases">
        <authorList>
            <person name="Shen X.-R."/>
            <person name="Zhang Y.-X."/>
        </authorList>
    </citation>
    <scope>NUCLEOTIDE SEQUENCE</scope>
    <source>
        <strain evidence="8">SYP-B3998</strain>
    </source>
</reference>
<keyword evidence="4" id="KW-0732">Signal</keyword>
<dbReference type="PANTHER" id="PTHR10030">
    <property type="entry name" value="ALPHA-L-FUCOSIDASE"/>
    <property type="match status" value="1"/>
</dbReference>
<dbReference type="InterPro" id="IPR000933">
    <property type="entry name" value="Glyco_hydro_29"/>
</dbReference>
<comment type="function">
    <text evidence="1">Alpha-L-fucosidase is responsible for hydrolyzing the alpha-1,6-linked fucose joined to the reducing-end N-acetylglucosamine of the carbohydrate moieties of glycoproteins.</text>
</comment>
<dbReference type="SMART" id="SM00812">
    <property type="entry name" value="Alpha_L_fucos"/>
    <property type="match status" value="1"/>
</dbReference>
<proteinExistence type="inferred from homology"/>
<dbReference type="InterPro" id="IPR017853">
    <property type="entry name" value="GH"/>
</dbReference>
<comment type="caution">
    <text evidence="8">The sequence shown here is derived from an EMBL/GenBank/DDBJ whole genome shotgun (WGS) entry which is preliminary data.</text>
</comment>
<accession>A0A6G3ZRV5</accession>
<dbReference type="GO" id="GO:0004560">
    <property type="term" value="F:alpha-L-fucosidase activity"/>
    <property type="evidence" value="ECO:0007669"/>
    <property type="project" value="InterPro"/>
</dbReference>
<gene>
    <name evidence="8" type="ORF">GK047_01875</name>
</gene>
<evidence type="ECO:0000256" key="2">
    <source>
        <dbReference type="ARBA" id="ARBA00007951"/>
    </source>
</evidence>
<dbReference type="Gene3D" id="3.20.20.80">
    <property type="entry name" value="Glycosidases"/>
    <property type="match status" value="1"/>
</dbReference>
<dbReference type="RefSeq" id="WP_163940523.1">
    <property type="nucleotide sequence ID" value="NZ_JAAIKC010000001.1"/>
</dbReference>
<dbReference type="Gene3D" id="2.60.120.260">
    <property type="entry name" value="Galactose-binding domain-like"/>
    <property type="match status" value="1"/>
</dbReference>
<dbReference type="InterPro" id="IPR057739">
    <property type="entry name" value="Glyco_hydro_29_N"/>
</dbReference>
<sequence>MERYELAKPTKQQMEWQDLELGMFCHFGINTFCNKEWSDGTEPVSIFNPAELDASQWVKTAKQVGFKYFILTAKHHDGFCLWPTQTTDYSVRTTSWKEGRGDVVREAAEACRRENIGFGIYVSPWDRNAACYSDPQAYDDFYAAQLIELLTQYGPLVEVWFDGAGSEGRQYDWKRIISLVKQHQPDAMIFNLGAPTIRWAGNEDGVAEYPCWNTAETAKVSMFTNSTNQWLPETPRWVPAECDVPIRKNHWFWHPNDEHSLLSLDQLLDVYYRSVGHGATLLLNVAPDNRGLLPECDVQRVLEFGKEIRRRFSQPKGSVSASGDFIELVFTCETAINHVVTMEDIAHGERILAYVIEAEQEGHWVEIANGSAIGHKKIDRFPSIRTKRIRLLVKEQAAEPRLRSFAGYYAAETESLDEE</sequence>
<dbReference type="PANTHER" id="PTHR10030:SF37">
    <property type="entry name" value="ALPHA-L-FUCOSIDASE-RELATED"/>
    <property type="match status" value="1"/>
</dbReference>
<dbReference type="GO" id="GO:0005764">
    <property type="term" value="C:lysosome"/>
    <property type="evidence" value="ECO:0007669"/>
    <property type="project" value="TreeGrafter"/>
</dbReference>